<dbReference type="EMBL" id="UINC01039874">
    <property type="protein sequence ID" value="SVB38984.1"/>
    <property type="molecule type" value="Genomic_DNA"/>
</dbReference>
<proteinExistence type="predicted"/>
<evidence type="ECO:0000313" key="1">
    <source>
        <dbReference type="EMBL" id="SVB38984.1"/>
    </source>
</evidence>
<feature type="non-terminal residue" evidence="1">
    <location>
        <position position="1"/>
    </location>
</feature>
<sequence>RPPILDKLWLDVNWFHNISPKLSLLHYSNFFQETC</sequence>
<organism evidence="1">
    <name type="scientific">marine metagenome</name>
    <dbReference type="NCBI Taxonomy" id="408172"/>
    <lineage>
        <taxon>unclassified sequences</taxon>
        <taxon>metagenomes</taxon>
        <taxon>ecological metagenomes</taxon>
    </lineage>
</organism>
<name>A0A382DLU6_9ZZZZ</name>
<dbReference type="AlphaFoldDB" id="A0A382DLU6"/>
<gene>
    <name evidence="1" type="ORF">METZ01_LOCUS191838</name>
</gene>
<reference evidence="1" key="1">
    <citation type="submission" date="2018-05" db="EMBL/GenBank/DDBJ databases">
        <authorList>
            <person name="Lanie J.A."/>
            <person name="Ng W.-L."/>
            <person name="Kazmierczak K.M."/>
            <person name="Andrzejewski T.M."/>
            <person name="Davidsen T.M."/>
            <person name="Wayne K.J."/>
            <person name="Tettelin H."/>
            <person name="Glass J.I."/>
            <person name="Rusch D."/>
            <person name="Podicherti R."/>
            <person name="Tsui H.-C.T."/>
            <person name="Winkler M.E."/>
        </authorList>
    </citation>
    <scope>NUCLEOTIDE SEQUENCE</scope>
</reference>
<protein>
    <submittedName>
        <fullName evidence="1">Uncharacterized protein</fullName>
    </submittedName>
</protein>
<accession>A0A382DLU6</accession>